<keyword evidence="4" id="KW-0812">Transmembrane</keyword>
<dbReference type="EMBL" id="NKXS01001478">
    <property type="protein sequence ID" value="PIN18284.1"/>
    <property type="molecule type" value="Genomic_DNA"/>
</dbReference>
<keyword evidence="14" id="KW-1185">Reference proteome</keyword>
<dbReference type="SUPFAM" id="SSF48264">
    <property type="entry name" value="Cytochrome P450"/>
    <property type="match status" value="1"/>
</dbReference>
<dbReference type="PRINTS" id="PR00463">
    <property type="entry name" value="EP450I"/>
</dbReference>
<keyword evidence="5 11" id="KW-0479">Metal-binding</keyword>
<dbReference type="GO" id="GO:0016705">
    <property type="term" value="F:oxidoreductase activity, acting on paired donors, with incorporation or reduction of molecular oxygen"/>
    <property type="evidence" value="ECO:0007669"/>
    <property type="project" value="InterPro"/>
</dbReference>
<keyword evidence="9 12" id="KW-0503">Monooxygenase</keyword>
<keyword evidence="10" id="KW-0472">Membrane</keyword>
<reference evidence="14" key="1">
    <citation type="journal article" date="2018" name="Gigascience">
        <title>Genome assembly of the Pink Ipe (Handroanthus impetiginosus, Bignoniaceae), a highly valued, ecologically keystone Neotropical timber forest tree.</title>
        <authorList>
            <person name="Silva-Junior O.B."/>
            <person name="Grattapaglia D."/>
            <person name="Novaes E."/>
            <person name="Collevatti R.G."/>
        </authorList>
    </citation>
    <scope>NUCLEOTIDE SEQUENCE [LARGE SCALE GENOMIC DNA]</scope>
    <source>
        <strain evidence="14">cv. UFG-1</strain>
    </source>
</reference>
<comment type="subcellular location">
    <subcellularLocation>
        <location evidence="1">Membrane</location>
        <topology evidence="1">Single-pass membrane protein</topology>
    </subcellularLocation>
</comment>
<comment type="caution">
    <text evidence="13">The sequence shown here is derived from an EMBL/GenBank/DDBJ whole genome shotgun (WGS) entry which is preliminary data.</text>
</comment>
<dbReference type="InterPro" id="IPR017972">
    <property type="entry name" value="Cyt_P450_CS"/>
</dbReference>
<dbReference type="Gene3D" id="1.10.630.10">
    <property type="entry name" value="Cytochrome P450"/>
    <property type="match status" value="1"/>
</dbReference>
<evidence type="ECO:0000256" key="8">
    <source>
        <dbReference type="ARBA" id="ARBA00023004"/>
    </source>
</evidence>
<evidence type="ECO:0000256" key="11">
    <source>
        <dbReference type="PIRSR" id="PIRSR602401-1"/>
    </source>
</evidence>
<evidence type="ECO:0000256" key="12">
    <source>
        <dbReference type="RuleBase" id="RU000461"/>
    </source>
</evidence>
<dbReference type="PROSITE" id="PS00086">
    <property type="entry name" value="CYTOCHROME_P450"/>
    <property type="match status" value="1"/>
</dbReference>
<dbReference type="FunFam" id="1.10.630.10:FF:000007">
    <property type="entry name" value="Cytochrome P450 76C4"/>
    <property type="match status" value="1"/>
</dbReference>
<keyword evidence="6" id="KW-1133">Transmembrane helix</keyword>
<dbReference type="GO" id="GO:0016020">
    <property type="term" value="C:membrane"/>
    <property type="evidence" value="ECO:0007669"/>
    <property type="project" value="UniProtKB-SubCell"/>
</dbReference>
<protein>
    <submittedName>
        <fullName evidence="13">Cytochrome P450 CYP2 subfamily</fullName>
        <ecNumber evidence="13">1.14.13.152</ecNumber>
    </submittedName>
</protein>
<dbReference type="PANTHER" id="PTHR47950">
    <property type="entry name" value="CYTOCHROME P450, FAMILY 76, SUBFAMILY C, POLYPEPTIDE 5-RELATED"/>
    <property type="match status" value="1"/>
</dbReference>
<keyword evidence="8 11" id="KW-0408">Iron</keyword>
<dbReference type="AlphaFoldDB" id="A0A2G9HLA0"/>
<dbReference type="PRINTS" id="PR00385">
    <property type="entry name" value="P450"/>
</dbReference>
<dbReference type="InterPro" id="IPR002401">
    <property type="entry name" value="Cyt_P450_E_grp-I"/>
</dbReference>
<gene>
    <name evidence="13" type="ORF">CDL12_09043</name>
</gene>
<dbReference type="Proteomes" id="UP000231279">
    <property type="component" value="Unassembled WGS sequence"/>
</dbReference>
<dbReference type="GO" id="GO:0005506">
    <property type="term" value="F:iron ion binding"/>
    <property type="evidence" value="ECO:0007669"/>
    <property type="project" value="InterPro"/>
</dbReference>
<dbReference type="GO" id="GO:0020037">
    <property type="term" value="F:heme binding"/>
    <property type="evidence" value="ECO:0007669"/>
    <property type="project" value="InterPro"/>
</dbReference>
<evidence type="ECO:0000256" key="10">
    <source>
        <dbReference type="ARBA" id="ARBA00023136"/>
    </source>
</evidence>
<dbReference type="GO" id="GO:0004497">
    <property type="term" value="F:monooxygenase activity"/>
    <property type="evidence" value="ECO:0007669"/>
    <property type="project" value="UniProtKB-KW"/>
</dbReference>
<feature type="binding site" description="axial binding residue" evidence="11">
    <location>
        <position position="438"/>
    </location>
    <ligand>
        <name>heme</name>
        <dbReference type="ChEBI" id="CHEBI:30413"/>
    </ligand>
    <ligandPart>
        <name>Fe</name>
        <dbReference type="ChEBI" id="CHEBI:18248"/>
    </ligandPart>
</feature>
<dbReference type="InterPro" id="IPR001128">
    <property type="entry name" value="Cyt_P450"/>
</dbReference>
<comment type="similarity">
    <text evidence="2 12">Belongs to the cytochrome P450 family.</text>
</comment>
<evidence type="ECO:0000256" key="5">
    <source>
        <dbReference type="ARBA" id="ARBA00022723"/>
    </source>
</evidence>
<sequence length="498" mass="56817">MDIYGFLLCSFLFLCIHFFLTKRKFNRKRLPPGPTGLPVLGSLLTIGNRPYESLSKLSKTYGPLMTVKFGMINVVIASSSDMAKEILQKNDQAFIGRPTPESVAAGKFYDMSMVWSSAHSLHWKKLRKICNSQLFTTQRLDSLQDLRILMMKKMIARLDEACEAKEQLHVGRLVFGTTLNFLSNTMFSGDLFDMKSDAMVELKELMGELMEFAVKPNVADFLPFLRPFDPQGIRRGITGLYDRVHRFLDAIIDQRIRHRASNDPSERFGDFLDVLLDQTEEHELSYTNIMILFMDLFVAGTHTTTATMEWVMAELLHNPPVLAKAKQELSKNIPPRAVVQEQNLPHLPFLDAVIKETLRLHPAAPLLLPHLTEQEVEIHGYTIPKHTQVFVNVWSILRDPDNWDDPTHFKPERFLNSEIDIRGRDCKFIPFGAGRRICPGSNLAIRMVNLMLANLVHNFEWKLPNGLKPEDVDMRGGFGIALQKYKPLVAIPLMVKAD</sequence>
<organism evidence="13 14">
    <name type="scientific">Handroanthus impetiginosus</name>
    <dbReference type="NCBI Taxonomy" id="429701"/>
    <lineage>
        <taxon>Eukaryota</taxon>
        <taxon>Viridiplantae</taxon>
        <taxon>Streptophyta</taxon>
        <taxon>Embryophyta</taxon>
        <taxon>Tracheophyta</taxon>
        <taxon>Spermatophyta</taxon>
        <taxon>Magnoliopsida</taxon>
        <taxon>eudicotyledons</taxon>
        <taxon>Gunneridae</taxon>
        <taxon>Pentapetalae</taxon>
        <taxon>asterids</taxon>
        <taxon>lamiids</taxon>
        <taxon>Lamiales</taxon>
        <taxon>Bignoniaceae</taxon>
        <taxon>Crescentiina</taxon>
        <taxon>Tabebuia alliance</taxon>
        <taxon>Handroanthus</taxon>
    </lineage>
</organism>
<keyword evidence="3 11" id="KW-0349">Heme</keyword>
<dbReference type="InterPro" id="IPR036396">
    <property type="entry name" value="Cyt_P450_sf"/>
</dbReference>
<evidence type="ECO:0000256" key="3">
    <source>
        <dbReference type="ARBA" id="ARBA00022617"/>
    </source>
</evidence>
<dbReference type="PANTHER" id="PTHR47950:SF4">
    <property type="entry name" value="GERANIOL 8-HYDROXYLASE-LIKE"/>
    <property type="match status" value="1"/>
</dbReference>
<evidence type="ECO:0000256" key="1">
    <source>
        <dbReference type="ARBA" id="ARBA00004167"/>
    </source>
</evidence>
<proteinExistence type="inferred from homology"/>
<keyword evidence="7 12" id="KW-0560">Oxidoreductase</keyword>
<dbReference type="EC" id="1.14.13.152" evidence="13"/>
<dbReference type="Pfam" id="PF00067">
    <property type="entry name" value="p450"/>
    <property type="match status" value="1"/>
</dbReference>
<evidence type="ECO:0000256" key="6">
    <source>
        <dbReference type="ARBA" id="ARBA00022989"/>
    </source>
</evidence>
<comment type="cofactor">
    <cofactor evidence="11">
        <name>heme</name>
        <dbReference type="ChEBI" id="CHEBI:30413"/>
    </cofactor>
</comment>
<dbReference type="CDD" id="cd11073">
    <property type="entry name" value="CYP76-like"/>
    <property type="match status" value="1"/>
</dbReference>
<evidence type="ECO:0000256" key="2">
    <source>
        <dbReference type="ARBA" id="ARBA00010617"/>
    </source>
</evidence>
<evidence type="ECO:0000256" key="9">
    <source>
        <dbReference type="ARBA" id="ARBA00023033"/>
    </source>
</evidence>
<dbReference type="STRING" id="429701.A0A2G9HLA0"/>
<name>A0A2G9HLA0_9LAMI</name>
<dbReference type="OrthoDB" id="2789670at2759"/>
<evidence type="ECO:0000313" key="13">
    <source>
        <dbReference type="EMBL" id="PIN18284.1"/>
    </source>
</evidence>
<evidence type="ECO:0000313" key="14">
    <source>
        <dbReference type="Proteomes" id="UP000231279"/>
    </source>
</evidence>
<evidence type="ECO:0000256" key="7">
    <source>
        <dbReference type="ARBA" id="ARBA00023002"/>
    </source>
</evidence>
<evidence type="ECO:0000256" key="4">
    <source>
        <dbReference type="ARBA" id="ARBA00022692"/>
    </source>
</evidence>
<accession>A0A2G9HLA0</accession>